<gene>
    <name evidence="4" type="primary">LOC108631020</name>
</gene>
<evidence type="ECO:0000256" key="1">
    <source>
        <dbReference type="SAM" id="MobiDB-lite"/>
    </source>
</evidence>
<organism evidence="3 4">
    <name type="scientific">Ceratina calcarata</name>
    <dbReference type="NCBI Taxonomy" id="156304"/>
    <lineage>
        <taxon>Eukaryota</taxon>
        <taxon>Metazoa</taxon>
        <taxon>Ecdysozoa</taxon>
        <taxon>Arthropoda</taxon>
        <taxon>Hexapoda</taxon>
        <taxon>Insecta</taxon>
        <taxon>Pterygota</taxon>
        <taxon>Neoptera</taxon>
        <taxon>Endopterygota</taxon>
        <taxon>Hymenoptera</taxon>
        <taxon>Apocrita</taxon>
        <taxon>Aculeata</taxon>
        <taxon>Apoidea</taxon>
        <taxon>Anthophila</taxon>
        <taxon>Apidae</taxon>
        <taxon>Ceratina</taxon>
        <taxon>Zadontomerus</taxon>
    </lineage>
</organism>
<accession>A0AAJ7JCN1</accession>
<name>A0AAJ7JCN1_9HYME</name>
<reference evidence="4" key="1">
    <citation type="submission" date="2025-08" db="UniProtKB">
        <authorList>
            <consortium name="RefSeq"/>
        </authorList>
    </citation>
    <scope>IDENTIFICATION</scope>
    <source>
        <tissue evidence="4">Whole body</tissue>
    </source>
</reference>
<dbReference type="Proteomes" id="UP000694925">
    <property type="component" value="Unplaced"/>
</dbReference>
<feature type="region of interest" description="Disordered" evidence="1">
    <location>
        <begin position="184"/>
        <end position="250"/>
    </location>
</feature>
<dbReference type="RefSeq" id="XP_017890176.1">
    <property type="nucleotide sequence ID" value="XM_018034687.2"/>
</dbReference>
<proteinExistence type="predicted"/>
<sequence>MTSYNVCFLLLSAALSVPEINAAPTTYDQRQTGEVNVDAKFENFLVIIATSGSSNPFSSLASQALELNELISQRSKQQNHREEPSETVVYETEDADDGREPYHLEIVHVEREGDGTGATKRMDETSVVKVTEKIQSGASSVVSEGGRSEDGKTVQEVSHLKAPIDGETETKRIRSLWKIEPTARGLADGSTEEGKLIDVKDSRAEDDESPTRQGATKVTRPGISLKKQLSKKEEVNAAPSSEERNEFGNRYKDQLVLIGDGIENCGPGRYRDRSGICQDDASFN</sequence>
<feature type="region of interest" description="Disordered" evidence="1">
    <location>
        <begin position="73"/>
        <end position="95"/>
    </location>
</feature>
<feature type="compositionally biased region" description="Basic and acidic residues" evidence="1">
    <location>
        <begin position="192"/>
        <end position="203"/>
    </location>
</feature>
<evidence type="ECO:0000256" key="2">
    <source>
        <dbReference type="SAM" id="SignalP"/>
    </source>
</evidence>
<evidence type="ECO:0000313" key="3">
    <source>
        <dbReference type="Proteomes" id="UP000694925"/>
    </source>
</evidence>
<feature type="chain" id="PRO_5042591908" evidence="2">
    <location>
        <begin position="23"/>
        <end position="284"/>
    </location>
</feature>
<dbReference type="GeneID" id="108631020"/>
<evidence type="ECO:0000313" key="4">
    <source>
        <dbReference type="RefSeq" id="XP_017890176.1"/>
    </source>
</evidence>
<keyword evidence="2" id="KW-0732">Signal</keyword>
<protein>
    <submittedName>
        <fullName evidence="4">Uncharacterized protein LOC108631020 isoform X1</fullName>
    </submittedName>
</protein>
<dbReference type="KEGG" id="ccal:108631020"/>
<feature type="compositionally biased region" description="Basic and acidic residues" evidence="1">
    <location>
        <begin position="230"/>
        <end position="250"/>
    </location>
</feature>
<keyword evidence="3" id="KW-1185">Reference proteome</keyword>
<feature type="region of interest" description="Disordered" evidence="1">
    <location>
        <begin position="263"/>
        <end position="284"/>
    </location>
</feature>
<dbReference type="AlphaFoldDB" id="A0AAJ7JCN1"/>
<feature type="signal peptide" evidence="2">
    <location>
        <begin position="1"/>
        <end position="22"/>
    </location>
</feature>